<evidence type="ECO:0000256" key="1">
    <source>
        <dbReference type="SAM" id="SignalP"/>
    </source>
</evidence>
<dbReference type="Gene3D" id="2.40.128.110">
    <property type="entry name" value="Lipid/polyisoprenoid-binding, YceI-like"/>
    <property type="match status" value="1"/>
</dbReference>
<reference evidence="4" key="1">
    <citation type="submission" date="2024-01" db="EMBL/GenBank/DDBJ databases">
        <title>Roseobacter fucihabitans sp. nov., isolated from the brown alga Fucus spiralis.</title>
        <authorList>
            <person name="Hahnke S."/>
            <person name="Berger M."/>
            <person name="Schlingloff A."/>
            <person name="Athale I."/>
            <person name="Neumann-Schaal M."/>
            <person name="Adenaya A."/>
            <person name="Poehlein A."/>
            <person name="Daniel R."/>
            <person name="Pertersen J."/>
            <person name="Brinkhoff T."/>
        </authorList>
    </citation>
    <scope>NUCLEOTIDE SEQUENCE [LARGE SCALE GENOMIC DNA]</scope>
    <source>
        <strain evidence="4">B14</strain>
    </source>
</reference>
<feature type="domain" description="Lipid/polyisoprenoid-binding YceI-like" evidence="2">
    <location>
        <begin position="28"/>
        <end position="195"/>
    </location>
</feature>
<feature type="signal peptide" evidence="1">
    <location>
        <begin position="1"/>
        <end position="24"/>
    </location>
</feature>
<evidence type="ECO:0000313" key="3">
    <source>
        <dbReference type="EMBL" id="WVX48404.1"/>
    </source>
</evidence>
<gene>
    <name evidence="3" type="ORF">ROLI_014840</name>
</gene>
<evidence type="ECO:0000259" key="2">
    <source>
        <dbReference type="SMART" id="SM00867"/>
    </source>
</evidence>
<dbReference type="Pfam" id="PF04264">
    <property type="entry name" value="YceI"/>
    <property type="match status" value="1"/>
</dbReference>
<dbReference type="InterPro" id="IPR036761">
    <property type="entry name" value="TTHA0802/YceI-like_sf"/>
</dbReference>
<proteinExistence type="predicted"/>
<dbReference type="SUPFAM" id="SSF101874">
    <property type="entry name" value="YceI-like"/>
    <property type="match status" value="1"/>
</dbReference>
<keyword evidence="4" id="KW-1185">Reference proteome</keyword>
<keyword evidence="1" id="KW-0732">Signal</keyword>
<name>A0ABZ2BQY1_9RHOB</name>
<protein>
    <recommendedName>
        <fullName evidence="2">Lipid/polyisoprenoid-binding YceI-like domain-containing protein</fullName>
    </recommendedName>
</protein>
<evidence type="ECO:0000313" key="4">
    <source>
        <dbReference type="Proteomes" id="UP001318682"/>
    </source>
</evidence>
<dbReference type="InterPro" id="IPR007372">
    <property type="entry name" value="Lipid/polyisoprenoid-bd_YceI"/>
</dbReference>
<dbReference type="PANTHER" id="PTHR34406:SF1">
    <property type="entry name" value="PROTEIN YCEI"/>
    <property type="match status" value="1"/>
</dbReference>
<dbReference type="Proteomes" id="UP001318682">
    <property type="component" value="Chromosome"/>
</dbReference>
<feature type="chain" id="PRO_5045506535" description="Lipid/polyisoprenoid-binding YceI-like domain-containing protein" evidence="1">
    <location>
        <begin position="25"/>
        <end position="198"/>
    </location>
</feature>
<sequence>MSFLMTRRLFVIAGLTSLTGQAQAGATPYDLVAEKSRIAFNFKVSGSPQTGTVPVRTADIRVDIANLSASSADVTTDIRRAKAGVLFVTQALLSPSVLDAQNHPIVRFQSTKILLGSAGRISEGARIEGKLTLRGTTLPLVLNAQLTRPAGTAADDLSVLNINLTGALSRIRFGATGYPNLVEDQVDLDIFAEIRRRG</sequence>
<dbReference type="SMART" id="SM00867">
    <property type="entry name" value="YceI"/>
    <property type="match status" value="1"/>
</dbReference>
<dbReference type="PANTHER" id="PTHR34406">
    <property type="entry name" value="PROTEIN YCEI"/>
    <property type="match status" value="1"/>
</dbReference>
<accession>A0ABZ2BQY1</accession>
<organism evidence="3 4">
    <name type="scientific">Roseobacter fucihabitans</name>
    <dbReference type="NCBI Taxonomy" id="1537242"/>
    <lineage>
        <taxon>Bacteria</taxon>
        <taxon>Pseudomonadati</taxon>
        <taxon>Pseudomonadota</taxon>
        <taxon>Alphaproteobacteria</taxon>
        <taxon>Rhodobacterales</taxon>
        <taxon>Roseobacteraceae</taxon>
        <taxon>Roseobacter</taxon>
    </lineage>
</organism>
<dbReference type="EMBL" id="CP143423">
    <property type="protein sequence ID" value="WVX48404.1"/>
    <property type="molecule type" value="Genomic_DNA"/>
</dbReference>